<keyword evidence="3" id="KW-1185">Reference proteome</keyword>
<proteinExistence type="predicted"/>
<sequence length="107" mass="11035">MALSPVDDVLDGELAISAATPVNERRMSYLEDELRHLVVGVERHEGAELHLGVGAGAGGAEAFHGGGRDAGPKGTLATAGKMGNTNTGIQGLLEGKHVHSLRSKSKK</sequence>
<feature type="compositionally biased region" description="Basic residues" evidence="1">
    <location>
        <begin position="98"/>
        <end position="107"/>
    </location>
</feature>
<name>A0A9W6WYT4_9STRA</name>
<evidence type="ECO:0000313" key="2">
    <source>
        <dbReference type="EMBL" id="GMF23145.1"/>
    </source>
</evidence>
<evidence type="ECO:0000256" key="1">
    <source>
        <dbReference type="SAM" id="MobiDB-lite"/>
    </source>
</evidence>
<comment type="caution">
    <text evidence="2">The sequence shown here is derived from an EMBL/GenBank/DDBJ whole genome shotgun (WGS) entry which is preliminary data.</text>
</comment>
<gene>
    <name evidence="2" type="ORF">Plil01_000931100</name>
</gene>
<reference evidence="2" key="1">
    <citation type="submission" date="2023-04" db="EMBL/GenBank/DDBJ databases">
        <title>Phytophthora lilii NBRC 32176.</title>
        <authorList>
            <person name="Ichikawa N."/>
            <person name="Sato H."/>
            <person name="Tonouchi N."/>
        </authorList>
    </citation>
    <scope>NUCLEOTIDE SEQUENCE</scope>
    <source>
        <strain evidence="2">NBRC 32176</strain>
    </source>
</reference>
<dbReference type="EMBL" id="BSXW01000463">
    <property type="protein sequence ID" value="GMF23145.1"/>
    <property type="molecule type" value="Genomic_DNA"/>
</dbReference>
<dbReference type="AlphaFoldDB" id="A0A9W6WYT4"/>
<accession>A0A9W6WYT4</accession>
<protein>
    <submittedName>
        <fullName evidence="2">Unnamed protein product</fullName>
    </submittedName>
</protein>
<feature type="region of interest" description="Disordered" evidence="1">
    <location>
        <begin position="63"/>
        <end position="107"/>
    </location>
</feature>
<evidence type="ECO:0000313" key="3">
    <source>
        <dbReference type="Proteomes" id="UP001165083"/>
    </source>
</evidence>
<dbReference type="Proteomes" id="UP001165083">
    <property type="component" value="Unassembled WGS sequence"/>
</dbReference>
<organism evidence="2 3">
    <name type="scientific">Phytophthora lilii</name>
    <dbReference type="NCBI Taxonomy" id="2077276"/>
    <lineage>
        <taxon>Eukaryota</taxon>
        <taxon>Sar</taxon>
        <taxon>Stramenopiles</taxon>
        <taxon>Oomycota</taxon>
        <taxon>Peronosporomycetes</taxon>
        <taxon>Peronosporales</taxon>
        <taxon>Peronosporaceae</taxon>
        <taxon>Phytophthora</taxon>
    </lineage>
</organism>